<dbReference type="Proteomes" id="UP001207736">
    <property type="component" value="Unassembled WGS sequence"/>
</dbReference>
<dbReference type="RefSeq" id="WP_264845076.1">
    <property type="nucleotide sequence ID" value="NZ_BPMA01000003.1"/>
</dbReference>
<dbReference type="Proteomes" id="UP001208692">
    <property type="component" value="Unassembled WGS sequence"/>
</dbReference>
<evidence type="ECO:0000313" key="3">
    <source>
        <dbReference type="Proteomes" id="UP001207736"/>
    </source>
</evidence>
<dbReference type="AlphaFoldDB" id="A0AAV5AWW7"/>
<keyword evidence="4" id="KW-1185">Reference proteome</keyword>
<accession>A0AAV5AWW7</accession>
<evidence type="ECO:0000313" key="1">
    <source>
        <dbReference type="EMBL" id="GJM49922.1"/>
    </source>
</evidence>
<organism evidence="1 3">
    <name type="scientific">Capnocytophaga catalasegens</name>
    <dbReference type="NCBI Taxonomy" id="1004260"/>
    <lineage>
        <taxon>Bacteria</taxon>
        <taxon>Pseudomonadati</taxon>
        <taxon>Bacteroidota</taxon>
        <taxon>Flavobacteriia</taxon>
        <taxon>Flavobacteriales</taxon>
        <taxon>Flavobacteriaceae</taxon>
        <taxon>Capnocytophaga</taxon>
    </lineage>
</organism>
<sequence>MDIKNLINQLPDRQVLKKNCKALAVLDWIICGQEFEIYHRFFKSNQEEYEGEEAQIGFDFEDEEGTSLHIYFTDKSCLIVPSESNLSQGVDNKAFEKRIPKEFHAFYKKNYENQDIPFVVYSVNNEPWKYEENFEIEGTEEEYHNFNHLQADADFYHDWAMNFFGDETFLKKDADLQSITNIFEGKTLTENIVLSIVEKVADWTDLEKALNELPYRFDF</sequence>
<name>A0AAV5AWW7_9FLAO</name>
<evidence type="ECO:0000313" key="2">
    <source>
        <dbReference type="EMBL" id="GJM51693.1"/>
    </source>
</evidence>
<gene>
    <name evidence="1" type="ORF">RCZ15_08970</name>
    <name evidence="2" type="ORF">RCZ16_00110</name>
</gene>
<reference evidence="1 4" key="1">
    <citation type="submission" date="2021-11" db="EMBL/GenBank/DDBJ databases">
        <title>Draft genome sequence of Capnocytophaga sp. strain KC07075 isolated from cat oral cavity.</title>
        <authorList>
            <person name="Suzuki M."/>
            <person name="Imaoka K."/>
            <person name="Kimura M."/>
            <person name="Morikawa S."/>
            <person name="Maeda K."/>
        </authorList>
    </citation>
    <scope>NUCLEOTIDE SEQUENCE</scope>
    <source>
        <strain evidence="1">KC07075</strain>
        <strain evidence="2 4">KC07079</strain>
    </source>
</reference>
<protein>
    <submittedName>
        <fullName evidence="1">Uncharacterized protein</fullName>
    </submittedName>
</protein>
<proteinExistence type="predicted"/>
<comment type="caution">
    <text evidence="1">The sequence shown here is derived from an EMBL/GenBank/DDBJ whole genome shotgun (WGS) entry which is preliminary data.</text>
</comment>
<dbReference type="EMBL" id="BQKB01000001">
    <property type="protein sequence ID" value="GJM51693.1"/>
    <property type="molecule type" value="Genomic_DNA"/>
</dbReference>
<dbReference type="EMBL" id="BQKA01000016">
    <property type="protein sequence ID" value="GJM49922.1"/>
    <property type="molecule type" value="Genomic_DNA"/>
</dbReference>
<evidence type="ECO:0000313" key="4">
    <source>
        <dbReference type="Proteomes" id="UP001208692"/>
    </source>
</evidence>